<sequence>MPLVDLVVATDDDIAELTAENQTKNVYFGLGLRCDGLSHRQQGGKQDVIALPGFAGDLDVAHPEIPGAHAAQNLPPTDDAALDLLYGGPDPSMLVFTGYGWHPYWLFHKPWILRTPADRKQAQRAYQSFQQTLIDRGAAKGWQVDSTATIQRVWRVPGFDNLKGGARALVRLEYLNNAVRYDPSEIAAGISRISVAVPVPPPAAPSAPAPGPVPVDVVLLPVVNAMRVLDPQHRNKAAINAVLMGQSFADSGNRDAVMQAVCSTIVWISPTARTMDPVVLARVLEASLSIWAAEPGAEKTLDEELEKAAEKLARAQEDFRVKDAKQSPQLQALARALRKSIGPDEPDEPNEPSDDQHESAFVRQHAIIQHKTTFHVFDFNEPQRYSHPLTRDEVLVYARDAWETTAIFDLTYINDKDVEKQKTIGRILQEYATNARKIIGDMTLQESYFSTDEREFYHAVLPLRNLTPRFDTNIATWLLLLSSDHEKLLDWLAVVTFLDKPCCALYLSGATGSGKNLLSEGVARLWQDGGPTLIENVIGGSGFNADIFQCPLIYVDEGLPKGVKDISIKLRALIGATSFTSTEKYLANHRVRGSVRLLIGANNDSVLSMGSENMTQEDMKAVSRRFLHLSATEAAADWLVENNPANCLTDRWVVGDLMARHLLWLRDNRVVTPGKRFIVEGESSEIHRRLLMQGPHQDVFEWLVRFMSAPEILTKVYRTKKETPLAQVGAGKLLVNTQGAIDCWDLYMKTPVHKNGAQYIGAALKKLSNGTINKKVDGKRCNFHKIDSDNVFGWATEYQIGDLDQMKVNYGGEAEKC</sequence>
<organism evidence="3">
    <name type="scientific">marine sediment metagenome</name>
    <dbReference type="NCBI Taxonomy" id="412755"/>
    <lineage>
        <taxon>unclassified sequences</taxon>
        <taxon>metagenomes</taxon>
        <taxon>ecological metagenomes</taxon>
    </lineage>
</organism>
<dbReference type="AlphaFoldDB" id="A0A0F9S2S1"/>
<proteinExistence type="predicted"/>
<name>A0A0F9S2S1_9ZZZZ</name>
<comment type="caution">
    <text evidence="3">The sequence shown here is derived from an EMBL/GenBank/DDBJ whole genome shotgun (WGS) entry which is preliminary data.</text>
</comment>
<evidence type="ECO:0000256" key="1">
    <source>
        <dbReference type="SAM" id="Coils"/>
    </source>
</evidence>
<gene>
    <name evidence="3" type="ORF">LCGC14_0522660</name>
</gene>
<protein>
    <submittedName>
        <fullName evidence="3">Uncharacterized protein</fullName>
    </submittedName>
</protein>
<feature type="region of interest" description="Disordered" evidence="2">
    <location>
        <begin position="340"/>
        <end position="359"/>
    </location>
</feature>
<keyword evidence="1" id="KW-0175">Coiled coil</keyword>
<evidence type="ECO:0000313" key="3">
    <source>
        <dbReference type="EMBL" id="KKN61334.1"/>
    </source>
</evidence>
<accession>A0A0F9S2S1</accession>
<feature type="compositionally biased region" description="Acidic residues" evidence="2">
    <location>
        <begin position="344"/>
        <end position="353"/>
    </location>
</feature>
<reference evidence="3" key="1">
    <citation type="journal article" date="2015" name="Nature">
        <title>Complex archaea that bridge the gap between prokaryotes and eukaryotes.</title>
        <authorList>
            <person name="Spang A."/>
            <person name="Saw J.H."/>
            <person name="Jorgensen S.L."/>
            <person name="Zaremba-Niedzwiedzka K."/>
            <person name="Martijn J."/>
            <person name="Lind A.E."/>
            <person name="van Eijk R."/>
            <person name="Schleper C."/>
            <person name="Guy L."/>
            <person name="Ettema T.J."/>
        </authorList>
    </citation>
    <scope>NUCLEOTIDE SEQUENCE</scope>
</reference>
<feature type="coiled-coil region" evidence="1">
    <location>
        <begin position="298"/>
        <end position="325"/>
    </location>
</feature>
<dbReference type="EMBL" id="LAZR01000661">
    <property type="protein sequence ID" value="KKN61334.1"/>
    <property type="molecule type" value="Genomic_DNA"/>
</dbReference>
<evidence type="ECO:0000256" key="2">
    <source>
        <dbReference type="SAM" id="MobiDB-lite"/>
    </source>
</evidence>